<dbReference type="eggNOG" id="COG1100">
    <property type="taxonomic scope" value="Bacteria"/>
</dbReference>
<feature type="domain" description="Putative endonuclease Z1" evidence="2">
    <location>
        <begin position="332"/>
        <end position="550"/>
    </location>
</feature>
<organism evidence="3 4">
    <name type="scientific">Myxococcus stipitatus (strain DSM 14675 / JCM 12634 / Mx s8)</name>
    <dbReference type="NCBI Taxonomy" id="1278073"/>
    <lineage>
        <taxon>Bacteria</taxon>
        <taxon>Pseudomonadati</taxon>
        <taxon>Myxococcota</taxon>
        <taxon>Myxococcia</taxon>
        <taxon>Myxococcales</taxon>
        <taxon>Cystobacterineae</taxon>
        <taxon>Myxococcaceae</taxon>
        <taxon>Myxococcus</taxon>
    </lineage>
</organism>
<dbReference type="KEGG" id="msd:MYSTI_04336"/>
<protein>
    <recommendedName>
        <fullName evidence="2">Putative endonuclease Z1 domain-containing protein</fullName>
    </recommendedName>
</protein>
<evidence type="ECO:0000259" key="2">
    <source>
        <dbReference type="Pfam" id="PF10593"/>
    </source>
</evidence>
<evidence type="ECO:0000313" key="4">
    <source>
        <dbReference type="Proteomes" id="UP000011131"/>
    </source>
</evidence>
<gene>
    <name evidence="3" type="ordered locus">MYSTI_04336</name>
</gene>
<dbReference type="SUPFAM" id="SSF52540">
    <property type="entry name" value="P-loop containing nucleoside triphosphate hydrolases"/>
    <property type="match status" value="1"/>
</dbReference>
<dbReference type="InterPro" id="IPR027417">
    <property type="entry name" value="P-loop_NTPase"/>
</dbReference>
<dbReference type="STRING" id="1278073.MYSTI_04336"/>
<feature type="compositionally biased region" description="Basic and acidic residues" evidence="1">
    <location>
        <begin position="205"/>
        <end position="214"/>
    </location>
</feature>
<dbReference type="PATRIC" id="fig|1278073.3.peg.4403"/>
<feature type="region of interest" description="Disordered" evidence="1">
    <location>
        <begin position="200"/>
        <end position="225"/>
    </location>
</feature>
<dbReference type="Proteomes" id="UP000011131">
    <property type="component" value="Chromosome"/>
</dbReference>
<dbReference type="InterPro" id="IPR018310">
    <property type="entry name" value="Put_endonuclease_Z1-dom"/>
</dbReference>
<name>L7UGR1_MYXSD</name>
<reference evidence="3 4" key="1">
    <citation type="journal article" date="2013" name="Genome Announc.">
        <title>Complete genome sequence of Myxococcus stipitatus strain DSM 14675, a fruiting myxobacterium.</title>
        <authorList>
            <person name="Huntley S."/>
            <person name="Kneip S."/>
            <person name="Treuner-Lange A."/>
            <person name="Sogaard-Andersen L."/>
        </authorList>
    </citation>
    <scope>NUCLEOTIDE SEQUENCE [LARGE SCALE GENOMIC DNA]</scope>
    <source>
        <strain evidence="4">DSM 14675 / JCM 12634 / Mx s8</strain>
    </source>
</reference>
<sequence length="775" mass="86476">MASLMDSESNRHFSLKPKARRWTDGQAWVNWSRHEAYLRSHPRWKAHQVASVAEESLRIIAKTPPPGRPEFQCRGLVVGYVQSGKTANFTAVAARAADVGYRLVIVLSGIHDSLRNQTQRRLERELVDVGVNWITLTDPECDFKEPEVANGFGATGTVLVVAKKIVPILERLNGWLEKLEGQLADVPLLLIDDEADQASINTRGNRRDPSVDEDRPVEDESPSPTNQLIRDLLRRCPRATYIAYTATPFANILVDPGALDNRVGEDLFPKDFVIQLPRPDGYTGTEELFGVTARHRNVLRVVDPNDVRALKSKRRKKGEPLVVHGALDLPQSLCDALLTFALAGAIRVLRGHQGVPHTMLVHVSQVQKDQLRIGDAIEEQIRAWFNYDRAEPGAIRGMMRSSLTDFGEVQLPADVDAVLDEAVRNLARLEVVVLNSTTGDELKYEERPGRQLIAVGGNRLSRGLTLEGLTIAYFLRTTTMADTLLQMARWYGFRDGYDDLIRIWTTDGIAEWFVELALVEESLRDSILVLDKAGRSPDEMAIRMRAHSKLLLTSKAKSQMLEMDARSWSAENPQTILFPLRDATLLERNLELASELLRAHPPTQMAHGGAIAHDVPAHDIADFLRHYEGHPNSVAFQGGEIADWIQERAVVGELTVWTVFVANPQRERQLLLGGEPYGLVHRSLTGNEAIGILTDPRHEGVDLHGGPDRYRVAATFNARMMRQDRPPERGLLLLYPLDPEPLQAHARAVLGVALSLPRTSDDGRSFIVNRGLLHG</sequence>
<dbReference type="HOGENOM" id="CLU_007800_1_0_7"/>
<evidence type="ECO:0000313" key="3">
    <source>
        <dbReference type="EMBL" id="AGC45634.1"/>
    </source>
</evidence>
<dbReference type="AlphaFoldDB" id="L7UGR1"/>
<dbReference type="EMBL" id="CP004025">
    <property type="protein sequence ID" value="AGC45634.1"/>
    <property type="molecule type" value="Genomic_DNA"/>
</dbReference>
<evidence type="ECO:0000256" key="1">
    <source>
        <dbReference type="SAM" id="MobiDB-lite"/>
    </source>
</evidence>
<dbReference type="RefSeq" id="WP_015349894.1">
    <property type="nucleotide sequence ID" value="NC_020126.1"/>
</dbReference>
<dbReference type="Pfam" id="PF10593">
    <property type="entry name" value="Z1"/>
    <property type="match status" value="1"/>
</dbReference>
<proteinExistence type="predicted"/>
<accession>L7UGR1</accession>
<keyword evidence="4" id="KW-1185">Reference proteome</keyword>